<dbReference type="PROSITE" id="PS51257">
    <property type="entry name" value="PROKAR_LIPOPROTEIN"/>
    <property type="match status" value="1"/>
</dbReference>
<keyword evidence="1" id="KW-0732">Signal</keyword>
<keyword evidence="4" id="KW-1185">Reference proteome</keyword>
<comment type="caution">
    <text evidence="3">The sequence shown here is derived from an EMBL/GenBank/DDBJ whole genome shotgun (WGS) entry which is preliminary data.</text>
</comment>
<dbReference type="Pfam" id="PF06439">
    <property type="entry name" value="3keto-disac_hyd"/>
    <property type="match status" value="1"/>
</dbReference>
<evidence type="ECO:0000313" key="4">
    <source>
        <dbReference type="Proteomes" id="UP000679725"/>
    </source>
</evidence>
<evidence type="ECO:0000313" key="3">
    <source>
        <dbReference type="EMBL" id="CAG5074494.1"/>
    </source>
</evidence>
<feature type="domain" description="3-keto-alpha-glucoside-1,2-lyase/3-keto-2-hydroxy-glucal hydratase" evidence="2">
    <location>
        <begin position="69"/>
        <end position="243"/>
    </location>
</feature>
<gene>
    <name evidence="3" type="ORF">DYBT9623_05181</name>
</gene>
<dbReference type="RefSeq" id="WP_215236419.1">
    <property type="nucleotide sequence ID" value="NZ_CAJRAU010000011.1"/>
</dbReference>
<dbReference type="Proteomes" id="UP000679725">
    <property type="component" value="Unassembled WGS sequence"/>
</dbReference>
<organism evidence="3 4">
    <name type="scientific">Dyadobacter linearis</name>
    <dbReference type="NCBI Taxonomy" id="2823330"/>
    <lineage>
        <taxon>Bacteria</taxon>
        <taxon>Pseudomonadati</taxon>
        <taxon>Bacteroidota</taxon>
        <taxon>Cytophagia</taxon>
        <taxon>Cytophagales</taxon>
        <taxon>Spirosomataceae</taxon>
        <taxon>Dyadobacter</taxon>
    </lineage>
</organism>
<evidence type="ECO:0000259" key="2">
    <source>
        <dbReference type="Pfam" id="PF06439"/>
    </source>
</evidence>
<dbReference type="InterPro" id="IPR010496">
    <property type="entry name" value="AL/BT2_dom"/>
</dbReference>
<reference evidence="3 4" key="1">
    <citation type="submission" date="2021-04" db="EMBL/GenBank/DDBJ databases">
        <authorList>
            <person name="Rodrigo-Torres L."/>
            <person name="Arahal R. D."/>
            <person name="Lucena T."/>
        </authorList>
    </citation>
    <scope>NUCLEOTIDE SEQUENCE [LARGE SCALE GENOMIC DNA]</scope>
    <source>
        <strain evidence="3 4">CECT 9623</strain>
    </source>
</reference>
<name>A0ABN7RGV3_9BACT</name>
<feature type="chain" id="PRO_5047436783" description="3-keto-alpha-glucoside-1,2-lyase/3-keto-2-hydroxy-glucal hydratase domain-containing protein" evidence="1">
    <location>
        <begin position="20"/>
        <end position="246"/>
    </location>
</feature>
<accession>A0ABN7RGV3</accession>
<protein>
    <recommendedName>
        <fullName evidence="2">3-keto-alpha-glucoside-1,2-lyase/3-keto-2-hydroxy-glucal hydratase domain-containing protein</fullName>
    </recommendedName>
</protein>
<feature type="signal peptide" evidence="1">
    <location>
        <begin position="1"/>
        <end position="19"/>
    </location>
</feature>
<sequence length="246" mass="27468">MKTIIQKAFTALTIVGSLAACGNTGQNNSSTEETGAVNKEVSLSDSVAARQTVKFDFENYRTDHLPQKWSQFFTGSGGTDWKVIDDKGNKVLAQQYGDNPNNHFNIVVNDSIKIKDMILTVRLKGVSGKEDQGGGFVWRFTDKNNYYVVRANPLEDNVVLYKMENGKRSDLPLVGKGKTYGMDVDKLGSDWNTLKLRVEGSHFTVYLNDKELFKVEDKTFSNAGKIGLWTKADAVTYFDDLEIAHD</sequence>
<dbReference type="Gene3D" id="2.60.120.560">
    <property type="entry name" value="Exo-inulinase, domain 1"/>
    <property type="match status" value="1"/>
</dbReference>
<evidence type="ECO:0000256" key="1">
    <source>
        <dbReference type="SAM" id="SignalP"/>
    </source>
</evidence>
<proteinExistence type="predicted"/>
<dbReference type="EMBL" id="CAJRAU010000011">
    <property type="protein sequence ID" value="CAG5074494.1"/>
    <property type="molecule type" value="Genomic_DNA"/>
</dbReference>